<organism evidence="2 3">
    <name type="scientific">Allomyces macrogynus (strain ATCC 38327)</name>
    <name type="common">Allomyces javanicus var. macrogynus</name>
    <dbReference type="NCBI Taxonomy" id="578462"/>
    <lineage>
        <taxon>Eukaryota</taxon>
        <taxon>Fungi</taxon>
        <taxon>Fungi incertae sedis</taxon>
        <taxon>Blastocladiomycota</taxon>
        <taxon>Blastocladiomycetes</taxon>
        <taxon>Blastocladiales</taxon>
        <taxon>Blastocladiaceae</taxon>
        <taxon>Allomyces</taxon>
    </lineage>
</organism>
<evidence type="ECO:0000313" key="2">
    <source>
        <dbReference type="EMBL" id="KNE54680.1"/>
    </source>
</evidence>
<feature type="region of interest" description="Disordered" evidence="1">
    <location>
        <begin position="285"/>
        <end position="332"/>
    </location>
</feature>
<feature type="compositionally biased region" description="Basic and acidic residues" evidence="1">
    <location>
        <begin position="297"/>
        <end position="306"/>
    </location>
</feature>
<feature type="compositionally biased region" description="Basic and acidic residues" evidence="1">
    <location>
        <begin position="894"/>
        <end position="907"/>
    </location>
</feature>
<feature type="compositionally biased region" description="Basic and acidic residues" evidence="1">
    <location>
        <begin position="1053"/>
        <end position="1066"/>
    </location>
</feature>
<feature type="compositionally biased region" description="Low complexity" evidence="1">
    <location>
        <begin position="1001"/>
        <end position="1015"/>
    </location>
</feature>
<feature type="compositionally biased region" description="Basic residues" evidence="1">
    <location>
        <begin position="747"/>
        <end position="757"/>
    </location>
</feature>
<feature type="compositionally biased region" description="Basic residues" evidence="1">
    <location>
        <begin position="1193"/>
        <end position="1202"/>
    </location>
</feature>
<dbReference type="SMART" id="SM00028">
    <property type="entry name" value="TPR"/>
    <property type="match status" value="2"/>
</dbReference>
<feature type="compositionally biased region" description="Basic and acidic residues" evidence="1">
    <location>
        <begin position="384"/>
        <end position="407"/>
    </location>
</feature>
<feature type="compositionally biased region" description="Basic and acidic residues" evidence="1">
    <location>
        <begin position="1027"/>
        <end position="1043"/>
    </location>
</feature>
<dbReference type="eggNOG" id="KOG4475">
    <property type="taxonomic scope" value="Eukaryota"/>
</dbReference>
<feature type="region of interest" description="Disordered" evidence="1">
    <location>
        <begin position="1127"/>
        <end position="1365"/>
    </location>
</feature>
<feature type="region of interest" description="Disordered" evidence="1">
    <location>
        <begin position="356"/>
        <end position="1079"/>
    </location>
</feature>
<feature type="compositionally biased region" description="Basic residues" evidence="1">
    <location>
        <begin position="832"/>
        <end position="854"/>
    </location>
</feature>
<feature type="compositionally biased region" description="Basic and acidic residues" evidence="1">
    <location>
        <begin position="530"/>
        <end position="641"/>
    </location>
</feature>
<feature type="region of interest" description="Disordered" evidence="1">
    <location>
        <begin position="1379"/>
        <end position="1414"/>
    </location>
</feature>
<feature type="compositionally biased region" description="Pro residues" evidence="1">
    <location>
        <begin position="1247"/>
        <end position="1257"/>
    </location>
</feature>
<feature type="compositionally biased region" description="Polar residues" evidence="1">
    <location>
        <begin position="1265"/>
        <end position="1277"/>
    </location>
</feature>
<feature type="compositionally biased region" description="Basic residues" evidence="1">
    <location>
        <begin position="779"/>
        <end position="790"/>
    </location>
</feature>
<feature type="compositionally biased region" description="Low complexity" evidence="1">
    <location>
        <begin position="1067"/>
        <end position="1077"/>
    </location>
</feature>
<dbReference type="VEuPathDB" id="FungiDB:AMAG_17694"/>
<dbReference type="STRING" id="578462.A0A0L0RX22"/>
<feature type="compositionally biased region" description="Low complexity" evidence="1">
    <location>
        <begin position="654"/>
        <end position="668"/>
    </location>
</feature>
<dbReference type="Gene3D" id="1.25.40.10">
    <property type="entry name" value="Tetratricopeptide repeat domain"/>
    <property type="match status" value="1"/>
</dbReference>
<evidence type="ECO:0000313" key="3">
    <source>
        <dbReference type="Proteomes" id="UP000054350"/>
    </source>
</evidence>
<feature type="compositionally biased region" description="Basic and acidic residues" evidence="1">
    <location>
        <begin position="862"/>
        <end position="875"/>
    </location>
</feature>
<feature type="compositionally biased region" description="Low complexity" evidence="1">
    <location>
        <begin position="1342"/>
        <end position="1351"/>
    </location>
</feature>
<feature type="compositionally biased region" description="Basic residues" evidence="1">
    <location>
        <begin position="991"/>
        <end position="1000"/>
    </location>
</feature>
<dbReference type="InterPro" id="IPR019734">
    <property type="entry name" value="TPR_rpt"/>
</dbReference>
<feature type="compositionally biased region" description="Low complexity" evidence="1">
    <location>
        <begin position="1205"/>
        <end position="1221"/>
    </location>
</feature>
<feature type="compositionally biased region" description="Basic and acidic residues" evidence="1">
    <location>
        <begin position="456"/>
        <end position="479"/>
    </location>
</feature>
<keyword evidence="3" id="KW-1185">Reference proteome</keyword>
<reference evidence="3" key="2">
    <citation type="submission" date="2009-11" db="EMBL/GenBank/DDBJ databases">
        <title>The Genome Sequence of Allomyces macrogynus strain ATCC 38327.</title>
        <authorList>
            <consortium name="The Broad Institute Genome Sequencing Platform"/>
            <person name="Russ C."/>
            <person name="Cuomo C."/>
            <person name="Shea T."/>
            <person name="Young S.K."/>
            <person name="Zeng Q."/>
            <person name="Koehrsen M."/>
            <person name="Haas B."/>
            <person name="Borodovsky M."/>
            <person name="Guigo R."/>
            <person name="Alvarado L."/>
            <person name="Berlin A."/>
            <person name="Borenstein D."/>
            <person name="Chen Z."/>
            <person name="Engels R."/>
            <person name="Freedman E."/>
            <person name="Gellesch M."/>
            <person name="Goldberg J."/>
            <person name="Griggs A."/>
            <person name="Gujja S."/>
            <person name="Heiman D."/>
            <person name="Hepburn T."/>
            <person name="Howarth C."/>
            <person name="Jen D."/>
            <person name="Larson L."/>
            <person name="Lewis B."/>
            <person name="Mehta T."/>
            <person name="Park D."/>
            <person name="Pearson M."/>
            <person name="Roberts A."/>
            <person name="Saif S."/>
            <person name="Shenoy N."/>
            <person name="Sisk P."/>
            <person name="Stolte C."/>
            <person name="Sykes S."/>
            <person name="Walk T."/>
            <person name="White J."/>
            <person name="Yandava C."/>
            <person name="Burger G."/>
            <person name="Gray M.W."/>
            <person name="Holland P.W.H."/>
            <person name="King N."/>
            <person name="Lang F.B.F."/>
            <person name="Roger A.J."/>
            <person name="Ruiz-Trillo I."/>
            <person name="Lander E."/>
            <person name="Nusbaum C."/>
        </authorList>
    </citation>
    <scope>NUCLEOTIDE SEQUENCE [LARGE SCALE GENOMIC DNA]</scope>
    <source>
        <strain evidence="3">ATCC 38327</strain>
    </source>
</reference>
<reference evidence="2 3" key="1">
    <citation type="submission" date="2009-11" db="EMBL/GenBank/DDBJ databases">
        <title>Annotation of Allomyces macrogynus ATCC 38327.</title>
        <authorList>
            <consortium name="The Broad Institute Genome Sequencing Platform"/>
            <person name="Russ C."/>
            <person name="Cuomo C."/>
            <person name="Burger G."/>
            <person name="Gray M.W."/>
            <person name="Holland P.W.H."/>
            <person name="King N."/>
            <person name="Lang F.B.F."/>
            <person name="Roger A.J."/>
            <person name="Ruiz-Trillo I."/>
            <person name="Young S.K."/>
            <person name="Zeng Q."/>
            <person name="Gargeya S."/>
            <person name="Fitzgerald M."/>
            <person name="Haas B."/>
            <person name="Abouelleil A."/>
            <person name="Alvarado L."/>
            <person name="Arachchi H.M."/>
            <person name="Berlin A."/>
            <person name="Chapman S.B."/>
            <person name="Gearin G."/>
            <person name="Goldberg J."/>
            <person name="Griggs A."/>
            <person name="Gujja S."/>
            <person name="Hansen M."/>
            <person name="Heiman D."/>
            <person name="Howarth C."/>
            <person name="Larimer J."/>
            <person name="Lui A."/>
            <person name="MacDonald P.J.P."/>
            <person name="McCowen C."/>
            <person name="Montmayeur A."/>
            <person name="Murphy C."/>
            <person name="Neiman D."/>
            <person name="Pearson M."/>
            <person name="Priest M."/>
            <person name="Roberts A."/>
            <person name="Saif S."/>
            <person name="Shea T."/>
            <person name="Sisk P."/>
            <person name="Stolte C."/>
            <person name="Sykes S."/>
            <person name="Wortman J."/>
            <person name="Nusbaum C."/>
            <person name="Birren B."/>
        </authorList>
    </citation>
    <scope>NUCLEOTIDE SEQUENCE [LARGE SCALE GENOMIC DNA]</scope>
    <source>
        <strain evidence="2 3">ATCC 38327</strain>
    </source>
</reference>
<dbReference type="InterPro" id="IPR011990">
    <property type="entry name" value="TPR-like_helical_dom_sf"/>
</dbReference>
<feature type="compositionally biased region" description="Low complexity" evidence="1">
    <location>
        <begin position="916"/>
        <end position="933"/>
    </location>
</feature>
<feature type="compositionally biased region" description="Low complexity" evidence="1">
    <location>
        <begin position="981"/>
        <end position="990"/>
    </location>
</feature>
<feature type="compositionally biased region" description="Basic and acidic residues" evidence="1">
    <location>
        <begin position="957"/>
        <end position="974"/>
    </location>
</feature>
<evidence type="ECO:0000256" key="1">
    <source>
        <dbReference type="SAM" id="MobiDB-lite"/>
    </source>
</evidence>
<dbReference type="OrthoDB" id="5581205at2759"/>
<gene>
    <name evidence="2" type="ORF">AMAG_17694</name>
</gene>
<feature type="compositionally biased region" description="Basic residues" evidence="1">
    <location>
        <begin position="943"/>
        <end position="952"/>
    </location>
</feature>
<feature type="compositionally biased region" description="Low complexity" evidence="1">
    <location>
        <begin position="427"/>
        <end position="436"/>
    </location>
</feature>
<feature type="compositionally biased region" description="Basic and acidic residues" evidence="1">
    <location>
        <begin position="686"/>
        <end position="704"/>
    </location>
</feature>
<feature type="compositionally biased region" description="Pro residues" evidence="1">
    <location>
        <begin position="1352"/>
        <end position="1361"/>
    </location>
</feature>
<proteinExistence type="predicted"/>
<sequence>MTEPTIQQQVRKLVAKPALARQISVWANKYGSDLPSWAPPPPDCDITANATNGTATPNQGDDIPPLAPLFDLSRLALPVDIDVDALDAEGANPDALHQWTKGFGIGVQASFLEVNWDRGRPRQRDAVTVGADANVTGAPSPRTGAPGDDGDDELDGYEHLLEDYIGLRDHQNLAWADQNLAEGLNLEHRGHDQKALKCFSTSIEIFPKHLRAWVARSRLQLKLGANSEALDDLRHALDLDANDADVRDLVEQFGMSNTDFDAVALVASPIVTAALIPSADGDHMDLDEGDAAAPHLSDAKSMEDVRGPPATRPISRSSESVADGEDLMSSRFGPHETIVKTELDSMAVSACGGTSNGFPNPLGGSMDTPPALTTSRDARRRSALPHEVETAFRRQAEQRMDEPDGAPRDAGFPGTVSHPPRSDAPRSPRSRQSAPRSPREFDRPPRTSRGSPSLSRRSDRDRGRRPMDARYRSPDRGPVDPRWSPGSRPMDSIQSPSFRSINACDSPGRRRLANGHDSPRETLQNSRGSRRGDEGARKDRHYEDERGNHRRDRDENVSHYMPRGDERLRRPRLDEDERDTRRRTRDDDEGLNTRRGDDRPRRDRLDEGERDDRRRARDEDDREGRHRDRGDEHRYETRRDSQFVTRARPRPRSRSASPRPRPRTSPSPDARLSSRNNRADSPPRSSRAETGRPRSAERTRDSRRSARRPHSTARRSRSPGASGTSRMNDSRPRSPMRPPRSPATTRGHARGRSRPRPRTPVLDAYVPARLEQYLPPRSPSRHRRDSRGRRSTPPPTPPRRPPSPIPSRDQSGPRKDRPHSLPRRPTYSVSRSRSRSRSRSLSRSRSRSRSRSPRQHPPPRIDSQRSRDRDGDVRRRSLSRSQPPRQHLPPPRPESQRPHERASDTGHRPRSRSLSRPRSPQQRAPSRPESQRSPNRDIDAARRPRSRSRSPRQRPSSRPESRRSRDRGAQDGRPSRHGSNQARMPSASPRPRSRASRSRQQRSPSASSSVTLPSPEAMADPHVMPSRTERSPRTSALREDRSPRANVRAGSRSSEKRAGSRADARAGSRAATAPADRLNTAVDERQAEHAGADAMVVDPVPLDVTFADHGPLELPVAVVAPITVAPVSPRKEPTPVVAPVPAKDPMPIDKLVPADEPMQVNTPAPQVHVPRPPPPPIVWTGPDTVDPPQSKTSKSKLQRKSNTRAPPSSSSTTKPAAAATALRESKSSQRRRPRSPPVPRSQAVSQSPPPPPPPAPPNLDRRNSESGGTIFSRLSGSSRKRPAGDLRQTLTNHTHHQSRHTPEHDIDDFVDPDAVHAPAAKSRRSTFSNRMLGPVAPIRLNPPAALPSGRLPAPPPPPPAAPATSVGRVVVPSAAPALSTLAFGPQPRNTTPPPPPALKANPLKQFLMSSKMRK</sequence>
<dbReference type="SUPFAM" id="SSF48452">
    <property type="entry name" value="TPR-like"/>
    <property type="match status" value="1"/>
</dbReference>
<dbReference type="EMBL" id="GG745328">
    <property type="protein sequence ID" value="KNE54680.1"/>
    <property type="molecule type" value="Genomic_DNA"/>
</dbReference>
<feature type="compositionally biased region" description="Pro residues" evidence="1">
    <location>
        <begin position="792"/>
        <end position="805"/>
    </location>
</feature>
<protein>
    <submittedName>
        <fullName evidence="2">Uncharacterized protein</fullName>
    </submittedName>
</protein>
<accession>A0A0L0RX22</accession>
<dbReference type="OMA" id="YTREWRE"/>
<feature type="compositionally biased region" description="Basic residues" evidence="1">
    <location>
        <begin position="705"/>
        <end position="717"/>
    </location>
</feature>
<name>A0A0L0RX22_ALLM3</name>
<dbReference type="Proteomes" id="UP000054350">
    <property type="component" value="Unassembled WGS sequence"/>
</dbReference>